<dbReference type="InterPro" id="IPR013830">
    <property type="entry name" value="SGNH_hydro"/>
</dbReference>
<reference evidence="2 3" key="1">
    <citation type="submission" date="2019-05" db="EMBL/GenBank/DDBJ databases">
        <title>Another draft genome of Portunus trituberculatus and its Hox gene families provides insights of decapod evolution.</title>
        <authorList>
            <person name="Jeong J.-H."/>
            <person name="Song I."/>
            <person name="Kim S."/>
            <person name="Choi T."/>
            <person name="Kim D."/>
            <person name="Ryu S."/>
            <person name="Kim W."/>
        </authorList>
    </citation>
    <scope>NUCLEOTIDE SEQUENCE [LARGE SCALE GENOMIC DNA]</scope>
    <source>
        <tissue evidence="2">Muscle</tissue>
    </source>
</reference>
<dbReference type="Gene3D" id="3.40.50.12690">
    <property type="match status" value="1"/>
</dbReference>
<name>A0A5B7HB83_PORTR</name>
<gene>
    <name evidence="2" type="ORF">E2C01_062480</name>
</gene>
<comment type="caution">
    <text evidence="2">The sequence shown here is derived from an EMBL/GenBank/DDBJ whole genome shotgun (WGS) entry which is preliminary data.</text>
</comment>
<evidence type="ECO:0000313" key="3">
    <source>
        <dbReference type="Proteomes" id="UP000324222"/>
    </source>
</evidence>
<dbReference type="Gene3D" id="3.40.50.12700">
    <property type="match status" value="1"/>
</dbReference>
<evidence type="ECO:0000259" key="1">
    <source>
        <dbReference type="Pfam" id="PF13472"/>
    </source>
</evidence>
<sequence length="210" mass="23591">MNPIEGSRRCGGSFEGESLTCRVLRARQRVEKSNSFAVLEDMEEEREKAEVRRADDSLPADKILVVGDSQVRHLDAAFCAKDRKRMTRVCLPGAGIERISAQLDTCLADGTKPIVFLIAGGNDICKVRSEELFRRFKEALAKIRNKDATPVVCGVLPRKELGGEWLSRAIAVNCRFADHCRSNGWAFINNWDLFYGKDTLYTRDGVHLSR</sequence>
<dbReference type="Proteomes" id="UP000324222">
    <property type="component" value="Unassembled WGS sequence"/>
</dbReference>
<dbReference type="OrthoDB" id="10072345at2759"/>
<organism evidence="2 3">
    <name type="scientific">Portunus trituberculatus</name>
    <name type="common">Swimming crab</name>
    <name type="synonym">Neptunus trituberculatus</name>
    <dbReference type="NCBI Taxonomy" id="210409"/>
    <lineage>
        <taxon>Eukaryota</taxon>
        <taxon>Metazoa</taxon>
        <taxon>Ecdysozoa</taxon>
        <taxon>Arthropoda</taxon>
        <taxon>Crustacea</taxon>
        <taxon>Multicrustacea</taxon>
        <taxon>Malacostraca</taxon>
        <taxon>Eumalacostraca</taxon>
        <taxon>Eucarida</taxon>
        <taxon>Decapoda</taxon>
        <taxon>Pleocyemata</taxon>
        <taxon>Brachyura</taxon>
        <taxon>Eubrachyura</taxon>
        <taxon>Portunoidea</taxon>
        <taxon>Portunidae</taxon>
        <taxon>Portuninae</taxon>
        <taxon>Portunus</taxon>
    </lineage>
</organism>
<protein>
    <recommendedName>
        <fullName evidence="1">SGNH hydrolase-type esterase domain-containing protein</fullName>
    </recommendedName>
</protein>
<dbReference type="EMBL" id="VSRR010027599">
    <property type="protein sequence ID" value="MPC68282.1"/>
    <property type="molecule type" value="Genomic_DNA"/>
</dbReference>
<proteinExistence type="predicted"/>
<dbReference type="SUPFAM" id="SSF52266">
    <property type="entry name" value="SGNH hydrolase"/>
    <property type="match status" value="1"/>
</dbReference>
<dbReference type="AlphaFoldDB" id="A0A5B7HB83"/>
<evidence type="ECO:0000313" key="2">
    <source>
        <dbReference type="EMBL" id="MPC68282.1"/>
    </source>
</evidence>
<feature type="domain" description="SGNH hydrolase-type esterase" evidence="1">
    <location>
        <begin position="89"/>
        <end position="209"/>
    </location>
</feature>
<keyword evidence="3" id="KW-1185">Reference proteome</keyword>
<dbReference type="Pfam" id="PF13472">
    <property type="entry name" value="Lipase_GDSL_2"/>
    <property type="match status" value="1"/>
</dbReference>
<accession>A0A5B7HB83</accession>